<dbReference type="Gene3D" id="3.40.50.1000">
    <property type="entry name" value="HAD superfamily/HAD-like"/>
    <property type="match status" value="1"/>
</dbReference>
<proteinExistence type="predicted"/>
<dbReference type="GO" id="GO:0006281">
    <property type="term" value="P:DNA repair"/>
    <property type="evidence" value="ECO:0007669"/>
    <property type="project" value="TreeGrafter"/>
</dbReference>
<dbReference type="Proteomes" id="UP000799302">
    <property type="component" value="Unassembled WGS sequence"/>
</dbReference>
<keyword evidence="2" id="KW-1185">Reference proteome</keyword>
<evidence type="ECO:0000313" key="2">
    <source>
        <dbReference type="Proteomes" id="UP000799302"/>
    </source>
</evidence>
<dbReference type="AlphaFoldDB" id="A0A6A6TZF9"/>
<dbReference type="EMBL" id="MU004243">
    <property type="protein sequence ID" value="KAF2664393.1"/>
    <property type="molecule type" value="Genomic_DNA"/>
</dbReference>
<dbReference type="Pfam" id="PF13419">
    <property type="entry name" value="HAD_2"/>
    <property type="match status" value="1"/>
</dbReference>
<name>A0A6A6TZF9_9PEZI</name>
<organism evidence="1 2">
    <name type="scientific">Microthyrium microscopicum</name>
    <dbReference type="NCBI Taxonomy" id="703497"/>
    <lineage>
        <taxon>Eukaryota</taxon>
        <taxon>Fungi</taxon>
        <taxon>Dikarya</taxon>
        <taxon>Ascomycota</taxon>
        <taxon>Pezizomycotina</taxon>
        <taxon>Dothideomycetes</taxon>
        <taxon>Dothideomycetes incertae sedis</taxon>
        <taxon>Microthyriales</taxon>
        <taxon>Microthyriaceae</taxon>
        <taxon>Microthyrium</taxon>
    </lineage>
</organism>
<dbReference type="OrthoDB" id="47007at2759"/>
<reference evidence="1" key="1">
    <citation type="journal article" date="2020" name="Stud. Mycol.">
        <title>101 Dothideomycetes genomes: a test case for predicting lifestyles and emergence of pathogens.</title>
        <authorList>
            <person name="Haridas S."/>
            <person name="Albert R."/>
            <person name="Binder M."/>
            <person name="Bloem J."/>
            <person name="Labutti K."/>
            <person name="Salamov A."/>
            <person name="Andreopoulos B."/>
            <person name="Baker S."/>
            <person name="Barry K."/>
            <person name="Bills G."/>
            <person name="Bluhm B."/>
            <person name="Cannon C."/>
            <person name="Castanera R."/>
            <person name="Culley D."/>
            <person name="Daum C."/>
            <person name="Ezra D."/>
            <person name="Gonzalez J."/>
            <person name="Henrissat B."/>
            <person name="Kuo A."/>
            <person name="Liang C."/>
            <person name="Lipzen A."/>
            <person name="Lutzoni F."/>
            <person name="Magnuson J."/>
            <person name="Mondo S."/>
            <person name="Nolan M."/>
            <person name="Ohm R."/>
            <person name="Pangilinan J."/>
            <person name="Park H.-J."/>
            <person name="Ramirez L."/>
            <person name="Alfaro M."/>
            <person name="Sun H."/>
            <person name="Tritt A."/>
            <person name="Yoshinaga Y."/>
            <person name="Zwiers L.-H."/>
            <person name="Turgeon B."/>
            <person name="Goodwin S."/>
            <person name="Spatafora J."/>
            <person name="Crous P."/>
            <person name="Grigoriev I."/>
        </authorList>
    </citation>
    <scope>NUCLEOTIDE SEQUENCE</scope>
    <source>
        <strain evidence="1">CBS 115976</strain>
    </source>
</reference>
<dbReference type="GO" id="GO:0008967">
    <property type="term" value="F:phosphoglycolate phosphatase activity"/>
    <property type="evidence" value="ECO:0007669"/>
    <property type="project" value="TreeGrafter"/>
</dbReference>
<dbReference type="InterPro" id="IPR041492">
    <property type="entry name" value="HAD_2"/>
</dbReference>
<accession>A0A6A6TZF9</accession>
<sequence>MKKLLLFDFDDVDVHRLISSGAGLNETFRTLHPDPAAFSADEDKWITQYRQVYTAHGQPLIKSYPGAKEILEHLKASNIAVAIISNKGVSAVKTALENNGLFDCLPAEFIIGDNTPGAMRKPHPGSFEDVLVPLLIARGVQVEPKDVLVVGDTVADLKFAGNIGCRACWCRYGYGDKKECQDLKPAFTVDSLVEIKAIIMDQ</sequence>
<dbReference type="PANTHER" id="PTHR43434">
    <property type="entry name" value="PHOSPHOGLYCOLATE PHOSPHATASE"/>
    <property type="match status" value="1"/>
</dbReference>
<dbReference type="SUPFAM" id="SSF56784">
    <property type="entry name" value="HAD-like"/>
    <property type="match status" value="1"/>
</dbReference>
<gene>
    <name evidence="1" type="ORF">BT63DRAFT_444116</name>
</gene>
<evidence type="ECO:0000313" key="1">
    <source>
        <dbReference type="EMBL" id="KAF2664393.1"/>
    </source>
</evidence>
<dbReference type="PANTHER" id="PTHR43434:SF1">
    <property type="entry name" value="PHOSPHOGLYCOLATE PHOSPHATASE"/>
    <property type="match status" value="1"/>
</dbReference>
<dbReference type="InterPro" id="IPR050155">
    <property type="entry name" value="HAD-like_hydrolase_sf"/>
</dbReference>
<protein>
    <submittedName>
        <fullName evidence="1">HAD-like protein</fullName>
    </submittedName>
</protein>
<dbReference type="InterPro" id="IPR023214">
    <property type="entry name" value="HAD_sf"/>
</dbReference>
<dbReference type="InterPro" id="IPR036412">
    <property type="entry name" value="HAD-like_sf"/>
</dbReference>